<dbReference type="OMA" id="NMAPHFF"/>
<keyword evidence="3" id="KW-0804">Transcription</keyword>
<dbReference type="Pfam" id="PF08513">
    <property type="entry name" value="LisH"/>
    <property type="match status" value="1"/>
</dbReference>
<feature type="region of interest" description="Disordered" evidence="5">
    <location>
        <begin position="867"/>
        <end position="889"/>
    </location>
</feature>
<name>A0A1Y2FAN3_PROLT</name>
<feature type="region of interest" description="Disordered" evidence="5">
    <location>
        <begin position="597"/>
        <end position="851"/>
    </location>
</feature>
<feature type="compositionally biased region" description="Low complexity" evidence="5">
    <location>
        <begin position="738"/>
        <end position="768"/>
    </location>
</feature>
<feature type="compositionally biased region" description="Polar residues" evidence="5">
    <location>
        <begin position="307"/>
        <end position="325"/>
    </location>
</feature>
<keyword evidence="4" id="KW-0539">Nucleus</keyword>
<feature type="compositionally biased region" description="Low complexity" evidence="5">
    <location>
        <begin position="253"/>
        <end position="265"/>
    </location>
</feature>
<comment type="caution">
    <text evidence="6">The sequence shown here is derived from an EMBL/GenBank/DDBJ whole genome shotgun (WGS) entry which is preliminary data.</text>
</comment>
<dbReference type="PROSITE" id="PS50896">
    <property type="entry name" value="LISH"/>
    <property type="match status" value="1"/>
</dbReference>
<feature type="compositionally biased region" description="Low complexity" evidence="5">
    <location>
        <begin position="691"/>
        <end position="713"/>
    </location>
</feature>
<dbReference type="InterPro" id="IPR006594">
    <property type="entry name" value="LisH"/>
</dbReference>
<feature type="region of interest" description="Disordered" evidence="5">
    <location>
        <begin position="45"/>
        <end position="106"/>
    </location>
</feature>
<organism evidence="6 7">
    <name type="scientific">Protomyces lactucae-debilis</name>
    <dbReference type="NCBI Taxonomy" id="2754530"/>
    <lineage>
        <taxon>Eukaryota</taxon>
        <taxon>Fungi</taxon>
        <taxon>Dikarya</taxon>
        <taxon>Ascomycota</taxon>
        <taxon>Taphrinomycotina</taxon>
        <taxon>Taphrinomycetes</taxon>
        <taxon>Taphrinales</taxon>
        <taxon>Protomycetaceae</taxon>
        <taxon>Protomyces</taxon>
    </lineage>
</organism>
<dbReference type="AlphaFoldDB" id="A0A1Y2FAN3"/>
<feature type="compositionally biased region" description="Low complexity" evidence="5">
    <location>
        <begin position="280"/>
        <end position="292"/>
    </location>
</feature>
<dbReference type="GeneID" id="63787932"/>
<evidence type="ECO:0000313" key="6">
    <source>
        <dbReference type="EMBL" id="ORY80970.1"/>
    </source>
</evidence>
<feature type="compositionally biased region" description="Low complexity" evidence="5">
    <location>
        <begin position="603"/>
        <end position="619"/>
    </location>
</feature>
<dbReference type="PANTHER" id="PTHR45093">
    <property type="entry name" value="TRANSCRIPTION ACTIVATOR MSS11"/>
    <property type="match status" value="1"/>
</dbReference>
<gene>
    <name evidence="6" type="ORF">BCR37DRAFT_393613</name>
</gene>
<feature type="compositionally biased region" description="Low complexity" evidence="5">
    <location>
        <begin position="778"/>
        <end position="805"/>
    </location>
</feature>
<dbReference type="GO" id="GO:0005634">
    <property type="term" value="C:nucleus"/>
    <property type="evidence" value="ECO:0007669"/>
    <property type="project" value="UniProtKB-SubCell"/>
</dbReference>
<dbReference type="RefSeq" id="XP_040724615.1">
    <property type="nucleotide sequence ID" value="XM_040871333.1"/>
</dbReference>
<dbReference type="EMBL" id="MCFI01000012">
    <property type="protein sequence ID" value="ORY80970.1"/>
    <property type="molecule type" value="Genomic_DNA"/>
</dbReference>
<dbReference type="PANTHER" id="PTHR45093:SF2">
    <property type="entry name" value="LISH DOMAIN-CONTAINING PROTEIN"/>
    <property type="match status" value="1"/>
</dbReference>
<comment type="subcellular location">
    <subcellularLocation>
        <location evidence="1">Nucleus</location>
    </subcellularLocation>
</comment>
<evidence type="ECO:0000256" key="5">
    <source>
        <dbReference type="SAM" id="MobiDB-lite"/>
    </source>
</evidence>
<accession>A0A1Y2FAN3</accession>
<sequence length="889" mass="93643">MDSASGTGASTALDPANQRLLNTYIYDYLVKQSYGDTARKFKAEGGVSTLTAKQVEERKEQGPNTEGSLSAQLDRAARTASEKVNGDAHSPTDETDADGAPGELPQADVPVNVEGGFLAEWWVLFWDMFSARQGRPSTASATTFMAHNQRLKQERQAAMASAMTGGAATALGTGGNINTGSNANAMRLNLSGNPLTASNVDAAAAAAASAAGLDPNGANAQINNKTREALMRQAMMNNGNKGRSFPPTAAQIQQLKTQQYLQQQAQREDSEGLPGQAMNPQSPASMSAPSPSKRQRLSPDGTYAQIPANQRPQPGMPMNQQTSQAHQMLLQAGINPAGLSPQQLAAFQNQPPVLQQKQLSAYVQGLASQQQRAMQQAAKGPLQQPVMVSASPSMANAEGPPAEGNHALQDYQMQLMLLEQQNKKRLLMARQEQERLQQPGDVPVGGGATGFTNSPPSGRPAGSPAPGSIDMPRGTPKMGNQNVPGTPGEQQQQQRPGQQHPMQQQQQIQRNASPAVTGFVPQHGPQDPQQQMMYRQMMQQQQQQQQENGAMPLIMGPGGQMMRVPPQMAGFPPNHPAFQNPQMMQQMMAANGDPRARESLLWQQQQQQQQRQMMQQMHQNGQLAGRQLTPQQQHALAQHHAAQQAQVAQQQQQQQAQQGMQGLGGPHQQMPPPQAPLPMQQAGPGGVGARPGSTAASAAGQPPSPSLSNQNPSTPVQANAKVPAGRKASTAGKETKKQTAAKARKAAAAAAAAAAAGTSAPGTTPAGASEPPTPTTPMTPHALNQQQQQLQQAQQAQQQQNAQQAGHFAHPGQQGDGSSQVGNFMDAGADGAVGNAPGSGGPASAGFDAFPGELNMDLMQDFDFESFLADDPNGGGGGMNFGFNGDDGE</sequence>
<feature type="region of interest" description="Disordered" evidence="5">
    <location>
        <begin position="436"/>
        <end position="532"/>
    </location>
</feature>
<evidence type="ECO:0000256" key="3">
    <source>
        <dbReference type="ARBA" id="ARBA00023163"/>
    </source>
</evidence>
<protein>
    <submittedName>
        <fullName evidence="6">Uncharacterized protein</fullName>
    </submittedName>
</protein>
<feature type="compositionally biased region" description="Low complexity" evidence="5">
    <location>
        <begin position="631"/>
        <end position="660"/>
    </location>
</feature>
<feature type="region of interest" description="Disordered" evidence="5">
    <location>
        <begin position="253"/>
        <end position="325"/>
    </location>
</feature>
<dbReference type="Proteomes" id="UP000193685">
    <property type="component" value="Unassembled WGS sequence"/>
</dbReference>
<evidence type="ECO:0000256" key="2">
    <source>
        <dbReference type="ARBA" id="ARBA00023015"/>
    </source>
</evidence>
<feature type="compositionally biased region" description="Polar residues" evidence="5">
    <location>
        <begin position="62"/>
        <end position="71"/>
    </location>
</feature>
<evidence type="ECO:0000313" key="7">
    <source>
        <dbReference type="Proteomes" id="UP000193685"/>
    </source>
</evidence>
<dbReference type="SMART" id="SM00667">
    <property type="entry name" value="LisH"/>
    <property type="match status" value="1"/>
</dbReference>
<feature type="compositionally biased region" description="Low complexity" evidence="5">
    <location>
        <begin position="454"/>
        <end position="468"/>
    </location>
</feature>
<dbReference type="STRING" id="56484.A0A1Y2FAN3"/>
<keyword evidence="2" id="KW-0805">Transcription regulation</keyword>
<reference evidence="6 7" key="1">
    <citation type="submission" date="2016-07" db="EMBL/GenBank/DDBJ databases">
        <title>Pervasive Adenine N6-methylation of Active Genes in Fungi.</title>
        <authorList>
            <consortium name="DOE Joint Genome Institute"/>
            <person name="Mondo S.J."/>
            <person name="Dannebaum R.O."/>
            <person name="Kuo R.C."/>
            <person name="Labutti K."/>
            <person name="Haridas S."/>
            <person name="Kuo A."/>
            <person name="Salamov A."/>
            <person name="Ahrendt S.R."/>
            <person name="Lipzen A."/>
            <person name="Sullivan W."/>
            <person name="Andreopoulos W.B."/>
            <person name="Clum A."/>
            <person name="Lindquist E."/>
            <person name="Daum C."/>
            <person name="Ramamoorthy G.K."/>
            <person name="Gryganskyi A."/>
            <person name="Culley D."/>
            <person name="Magnuson J.K."/>
            <person name="James T.Y."/>
            <person name="O'Malley M.A."/>
            <person name="Stajich J.E."/>
            <person name="Spatafora J.W."/>
            <person name="Visel A."/>
            <person name="Grigoriev I.V."/>
        </authorList>
    </citation>
    <scope>NUCLEOTIDE SEQUENCE [LARGE SCALE GENOMIC DNA]</scope>
    <source>
        <strain evidence="6 7">12-1054</strain>
    </source>
</reference>
<dbReference type="OrthoDB" id="5600002at2759"/>
<evidence type="ECO:0000256" key="4">
    <source>
        <dbReference type="ARBA" id="ARBA00023242"/>
    </source>
</evidence>
<feature type="compositionally biased region" description="Basic and acidic residues" evidence="5">
    <location>
        <begin position="75"/>
        <end position="92"/>
    </location>
</feature>
<evidence type="ECO:0000256" key="1">
    <source>
        <dbReference type="ARBA" id="ARBA00004123"/>
    </source>
</evidence>
<feature type="compositionally biased region" description="Low complexity" evidence="5">
    <location>
        <begin position="484"/>
        <end position="509"/>
    </location>
</feature>
<proteinExistence type="predicted"/>
<keyword evidence="7" id="KW-1185">Reference proteome</keyword>